<dbReference type="HOGENOM" id="CLU_2327985_0_0_9"/>
<dbReference type="InterPro" id="IPR027417">
    <property type="entry name" value="P-loop_NTPase"/>
</dbReference>
<evidence type="ECO:0000313" key="2">
    <source>
        <dbReference type="EMBL" id="AGX06479.1"/>
    </source>
</evidence>
<proteinExistence type="predicted"/>
<dbReference type="Proteomes" id="UP000017805">
    <property type="component" value="Chromosome"/>
</dbReference>
<sequence>MSTQHIKQIEIAGFRSYKEVIFDHLGSINLLIGPNNAGKSNLIRFFLEVIEDISNQKFTNLFWQDEKDFKAKITFKDNVMITLKMIKGKLMYESEDRF</sequence>
<dbReference type="PATRIC" id="fig|1367477.3.peg.4629"/>
<dbReference type="EMBL" id="CP006643">
    <property type="protein sequence ID" value="AGX06479.1"/>
    <property type="molecule type" value="Genomic_DNA"/>
</dbReference>
<dbReference type="RefSeq" id="WP_009792744.1">
    <property type="nucleotide sequence ID" value="NC_022524.1"/>
</dbReference>
<evidence type="ECO:0000259" key="1">
    <source>
        <dbReference type="Pfam" id="PF13175"/>
    </source>
</evidence>
<dbReference type="Gene3D" id="3.40.50.300">
    <property type="entry name" value="P-loop containing nucleotide triphosphate hydrolases"/>
    <property type="match status" value="1"/>
</dbReference>
<dbReference type="SUPFAM" id="SSF52540">
    <property type="entry name" value="P-loop containing nucleoside triphosphate hydrolases"/>
    <property type="match status" value="1"/>
</dbReference>
<organism evidence="2 3">
    <name type="scientific">Bacillus infantis NRRL B-14911</name>
    <dbReference type="NCBI Taxonomy" id="1367477"/>
    <lineage>
        <taxon>Bacteria</taxon>
        <taxon>Bacillati</taxon>
        <taxon>Bacillota</taxon>
        <taxon>Bacilli</taxon>
        <taxon>Bacillales</taxon>
        <taxon>Bacillaceae</taxon>
        <taxon>Bacillus</taxon>
    </lineage>
</organism>
<name>U5LF36_9BACI</name>
<accession>U5LF36</accession>
<evidence type="ECO:0000313" key="3">
    <source>
        <dbReference type="Proteomes" id="UP000017805"/>
    </source>
</evidence>
<gene>
    <name evidence="2" type="ORF">N288_23200</name>
</gene>
<keyword evidence="3" id="KW-1185">Reference proteome</keyword>
<dbReference type="AlphaFoldDB" id="U5LF36"/>
<dbReference type="KEGG" id="bif:N288_23200"/>
<dbReference type="InterPro" id="IPR041685">
    <property type="entry name" value="AAA_GajA/Old/RecF-like"/>
</dbReference>
<protein>
    <recommendedName>
        <fullName evidence="1">Endonuclease GajA/Old nuclease/RecF-like AAA domain-containing protein</fullName>
    </recommendedName>
</protein>
<dbReference type="Pfam" id="PF13175">
    <property type="entry name" value="AAA_15"/>
    <property type="match status" value="1"/>
</dbReference>
<feature type="domain" description="Endonuclease GajA/Old nuclease/RecF-like AAA" evidence="1">
    <location>
        <begin position="6"/>
        <end position="75"/>
    </location>
</feature>
<reference evidence="2 3" key="1">
    <citation type="submission" date="2013-07" db="EMBL/GenBank/DDBJ databases">
        <title>Complete genome sequence of Bacillus infantis NRRL B-14911 that has potential to induce cardiac disease by antigenic mimicry.</title>
        <authorList>
            <person name="Massilamany C."/>
            <person name="Smith T.P.L."/>
            <person name="Loy J.D."/>
            <person name="Barletta R."/>
            <person name="Reddy J."/>
        </authorList>
    </citation>
    <scope>NUCLEOTIDE SEQUENCE [LARGE SCALE GENOMIC DNA]</scope>
    <source>
        <strain evidence="2 3">NRRL B-14911</strain>
    </source>
</reference>